<organism evidence="1 2">
    <name type="scientific">Punica granatum</name>
    <name type="common">Pomegranate</name>
    <dbReference type="NCBI Taxonomy" id="22663"/>
    <lineage>
        <taxon>Eukaryota</taxon>
        <taxon>Viridiplantae</taxon>
        <taxon>Streptophyta</taxon>
        <taxon>Embryophyta</taxon>
        <taxon>Tracheophyta</taxon>
        <taxon>Spermatophyta</taxon>
        <taxon>Magnoliopsida</taxon>
        <taxon>eudicotyledons</taxon>
        <taxon>Gunneridae</taxon>
        <taxon>Pentapetalae</taxon>
        <taxon>rosids</taxon>
        <taxon>malvids</taxon>
        <taxon>Myrtales</taxon>
        <taxon>Lythraceae</taxon>
        <taxon>Punica</taxon>
    </lineage>
</organism>
<dbReference type="EMBL" id="MTKT01002534">
    <property type="protein sequence ID" value="OWM77597.1"/>
    <property type="molecule type" value="Genomic_DNA"/>
</dbReference>
<sequence length="92" mass="10631">MEPRNSIRESEREAAELSKIRRRRGLSFGELLNGATAPLFPFVLRRTKHSEATRSTPEGEIKWRKTENRANGEMRKGLKREISFQLRGGTTF</sequence>
<evidence type="ECO:0000313" key="1">
    <source>
        <dbReference type="EMBL" id="OWM77597.1"/>
    </source>
</evidence>
<reference evidence="2" key="1">
    <citation type="journal article" date="2017" name="Plant J.">
        <title>The pomegranate (Punica granatum L.) genome and the genomics of punicalagin biosynthesis.</title>
        <authorList>
            <person name="Qin G."/>
            <person name="Xu C."/>
            <person name="Ming R."/>
            <person name="Tang H."/>
            <person name="Guyot R."/>
            <person name="Kramer E.M."/>
            <person name="Hu Y."/>
            <person name="Yi X."/>
            <person name="Qi Y."/>
            <person name="Xu X."/>
            <person name="Gao Z."/>
            <person name="Pan H."/>
            <person name="Jian J."/>
            <person name="Tian Y."/>
            <person name="Yue Z."/>
            <person name="Xu Y."/>
        </authorList>
    </citation>
    <scope>NUCLEOTIDE SEQUENCE [LARGE SCALE GENOMIC DNA]</scope>
    <source>
        <strain evidence="2">cv. Dabenzi</strain>
    </source>
</reference>
<accession>A0A218WXS5</accession>
<gene>
    <name evidence="1" type="ORF">CDL15_Pgr016995</name>
</gene>
<proteinExistence type="predicted"/>
<evidence type="ECO:0000313" key="2">
    <source>
        <dbReference type="Proteomes" id="UP000197138"/>
    </source>
</evidence>
<comment type="caution">
    <text evidence="1">The sequence shown here is derived from an EMBL/GenBank/DDBJ whole genome shotgun (WGS) entry which is preliminary data.</text>
</comment>
<dbReference type="Proteomes" id="UP000197138">
    <property type="component" value="Unassembled WGS sequence"/>
</dbReference>
<dbReference type="AlphaFoldDB" id="A0A218WXS5"/>
<protein>
    <submittedName>
        <fullName evidence="1">Uncharacterized protein</fullName>
    </submittedName>
</protein>
<name>A0A218WXS5_PUNGR</name>